<dbReference type="PANTHER" id="PTHR11525:SF0">
    <property type="entry name" value="FARNESYL PYROPHOSPHATE SYNTHASE"/>
    <property type="match status" value="1"/>
</dbReference>
<dbReference type="InterPro" id="IPR033749">
    <property type="entry name" value="Polyprenyl_synt_CS"/>
</dbReference>
<evidence type="ECO:0000256" key="12">
    <source>
        <dbReference type="ARBA" id="ARBA00032380"/>
    </source>
</evidence>
<evidence type="ECO:0000256" key="17">
    <source>
        <dbReference type="ARBA" id="ARBA00049291"/>
    </source>
</evidence>
<keyword evidence="10" id="KW-0460">Magnesium</keyword>
<dbReference type="SUPFAM" id="SSF48576">
    <property type="entry name" value="Terpenoid synthases"/>
    <property type="match status" value="1"/>
</dbReference>
<dbReference type="InterPro" id="IPR000092">
    <property type="entry name" value="Polyprenyl_synt"/>
</dbReference>
<name>A0A8T2IL58_9PIPI</name>
<comment type="pathway">
    <text evidence="3">Isoprenoid biosynthesis; farnesyl diphosphate biosynthesis; farnesyl diphosphate from geranyl diphosphate and isopentenyl diphosphate: step 1/1.</text>
</comment>
<dbReference type="Pfam" id="PF00348">
    <property type="entry name" value="polyprenyl_synt"/>
    <property type="match status" value="1"/>
</dbReference>
<gene>
    <name evidence="20" type="ORF">GDO86_019798</name>
</gene>
<evidence type="ECO:0000256" key="4">
    <source>
        <dbReference type="ARBA" id="ARBA00006706"/>
    </source>
</evidence>
<dbReference type="EMBL" id="JAACNH010000538">
    <property type="protein sequence ID" value="KAG8430886.1"/>
    <property type="molecule type" value="Genomic_DNA"/>
</dbReference>
<evidence type="ECO:0000256" key="19">
    <source>
        <dbReference type="RuleBase" id="RU004466"/>
    </source>
</evidence>
<evidence type="ECO:0000256" key="14">
    <source>
        <dbReference type="ARBA" id="ARBA00032448"/>
    </source>
</evidence>
<dbReference type="GO" id="GO:0004337">
    <property type="term" value="F:(2E,6E)-farnesyl diphosphate synthase activity"/>
    <property type="evidence" value="ECO:0007669"/>
    <property type="project" value="UniProtKB-EC"/>
</dbReference>
<evidence type="ECO:0000313" key="21">
    <source>
        <dbReference type="Proteomes" id="UP000812440"/>
    </source>
</evidence>
<organism evidence="20 21">
    <name type="scientific">Hymenochirus boettgeri</name>
    <name type="common">Congo dwarf clawed frog</name>
    <dbReference type="NCBI Taxonomy" id="247094"/>
    <lineage>
        <taxon>Eukaryota</taxon>
        <taxon>Metazoa</taxon>
        <taxon>Chordata</taxon>
        <taxon>Craniata</taxon>
        <taxon>Vertebrata</taxon>
        <taxon>Euteleostomi</taxon>
        <taxon>Amphibia</taxon>
        <taxon>Batrachia</taxon>
        <taxon>Anura</taxon>
        <taxon>Pipoidea</taxon>
        <taxon>Pipidae</taxon>
        <taxon>Pipinae</taxon>
        <taxon>Hymenochirus</taxon>
    </lineage>
</organism>
<keyword evidence="11" id="KW-0443">Lipid metabolism</keyword>
<dbReference type="Gene3D" id="1.10.600.10">
    <property type="entry name" value="Farnesyl Diphosphate Synthase"/>
    <property type="match status" value="1"/>
</dbReference>
<comment type="caution">
    <text evidence="20">The sequence shown here is derived from an EMBL/GenBank/DDBJ whole genome shotgun (WGS) entry which is preliminary data.</text>
</comment>
<evidence type="ECO:0000256" key="10">
    <source>
        <dbReference type="ARBA" id="ARBA00022842"/>
    </source>
</evidence>
<evidence type="ECO:0000313" key="20">
    <source>
        <dbReference type="EMBL" id="KAG8430886.1"/>
    </source>
</evidence>
<evidence type="ECO:0000256" key="7">
    <source>
        <dbReference type="ARBA" id="ARBA00022516"/>
    </source>
</evidence>
<comment type="similarity">
    <text evidence="4 19">Belongs to the FPP/GGPP synthase family.</text>
</comment>
<evidence type="ECO:0000256" key="13">
    <source>
        <dbReference type="ARBA" id="ARBA00032424"/>
    </source>
</evidence>
<protein>
    <recommendedName>
        <fullName evidence="16">Farnesyl pyrophosphate synthase</fullName>
        <ecNumber evidence="6">2.5.1.1</ecNumber>
        <ecNumber evidence="5">2.5.1.10</ecNumber>
    </recommendedName>
    <alternativeName>
        <fullName evidence="15">(2E,6E)-farnesyl diphosphate synthase</fullName>
    </alternativeName>
    <alternativeName>
        <fullName evidence="14">Dimethylallyltranstransferase</fullName>
    </alternativeName>
    <alternativeName>
        <fullName evidence="13">Farnesyl diphosphate synthase</fullName>
    </alternativeName>
    <alternativeName>
        <fullName evidence="12">Geranyltranstransferase</fullName>
    </alternativeName>
</protein>
<evidence type="ECO:0000256" key="3">
    <source>
        <dbReference type="ARBA" id="ARBA00005035"/>
    </source>
</evidence>
<dbReference type="GO" id="GO:0005737">
    <property type="term" value="C:cytoplasm"/>
    <property type="evidence" value="ECO:0007669"/>
    <property type="project" value="TreeGrafter"/>
</dbReference>
<comment type="pathway">
    <text evidence="2">Isoprenoid biosynthesis; geranyl diphosphate biosynthesis; geranyl diphosphate from dimethylallyl diphosphate and isopentenyl diphosphate: step 1/1.</text>
</comment>
<evidence type="ECO:0000256" key="11">
    <source>
        <dbReference type="ARBA" id="ARBA00023098"/>
    </source>
</evidence>
<keyword evidence="9" id="KW-0479">Metal-binding</keyword>
<keyword evidence="21" id="KW-1185">Reference proteome</keyword>
<reference evidence="20" key="1">
    <citation type="thesis" date="2020" institute="ProQuest LLC" country="789 East Eisenhower Parkway, Ann Arbor, MI, USA">
        <title>Comparative Genomics and Chromosome Evolution.</title>
        <authorList>
            <person name="Mudd A.B."/>
        </authorList>
    </citation>
    <scope>NUCLEOTIDE SEQUENCE</scope>
    <source>
        <strain evidence="20">Female2</strain>
        <tissue evidence="20">Blood</tissue>
    </source>
</reference>
<keyword evidence="7" id="KW-0444">Lipid biosynthesis</keyword>
<dbReference type="CDD" id="cd00685">
    <property type="entry name" value="Trans_IPPS_HT"/>
    <property type="match status" value="1"/>
</dbReference>
<dbReference type="AlphaFoldDB" id="A0A8T2IL58"/>
<evidence type="ECO:0000256" key="18">
    <source>
        <dbReference type="ARBA" id="ARBA00049399"/>
    </source>
</evidence>
<dbReference type="OrthoDB" id="10257492at2759"/>
<dbReference type="PANTHER" id="PTHR11525">
    <property type="entry name" value="FARNESYL-PYROPHOSPHATE SYNTHETASE"/>
    <property type="match status" value="1"/>
</dbReference>
<accession>A0A8T2IL58</accession>
<dbReference type="EC" id="2.5.1.1" evidence="6"/>
<dbReference type="SFLD" id="SFLDS00005">
    <property type="entry name" value="Isoprenoid_Synthase_Type_I"/>
    <property type="match status" value="1"/>
</dbReference>
<dbReference type="EC" id="2.5.1.10" evidence="5"/>
<dbReference type="InterPro" id="IPR039702">
    <property type="entry name" value="FPS1-like"/>
</dbReference>
<evidence type="ECO:0000256" key="15">
    <source>
        <dbReference type="ARBA" id="ARBA00032873"/>
    </source>
</evidence>
<dbReference type="GO" id="GO:0045337">
    <property type="term" value="P:farnesyl diphosphate biosynthetic process"/>
    <property type="evidence" value="ECO:0007669"/>
    <property type="project" value="TreeGrafter"/>
</dbReference>
<evidence type="ECO:0000256" key="16">
    <source>
        <dbReference type="ARBA" id="ARBA00034546"/>
    </source>
</evidence>
<dbReference type="PROSITE" id="PS00723">
    <property type="entry name" value="POLYPRENYL_SYNTHASE_1"/>
    <property type="match status" value="1"/>
</dbReference>
<evidence type="ECO:0000256" key="2">
    <source>
        <dbReference type="ARBA" id="ARBA00004932"/>
    </source>
</evidence>
<dbReference type="PROSITE" id="PS00444">
    <property type="entry name" value="POLYPRENYL_SYNTHASE_2"/>
    <property type="match status" value="1"/>
</dbReference>
<evidence type="ECO:0000256" key="1">
    <source>
        <dbReference type="ARBA" id="ARBA00001946"/>
    </source>
</evidence>
<dbReference type="Proteomes" id="UP000812440">
    <property type="component" value="Unassembled WGS sequence"/>
</dbReference>
<comment type="catalytic activity">
    <reaction evidence="18">
        <text>isopentenyl diphosphate + (2E)-geranyl diphosphate = (2E,6E)-farnesyl diphosphate + diphosphate</text>
        <dbReference type="Rhea" id="RHEA:19361"/>
        <dbReference type="ChEBI" id="CHEBI:33019"/>
        <dbReference type="ChEBI" id="CHEBI:58057"/>
        <dbReference type="ChEBI" id="CHEBI:128769"/>
        <dbReference type="ChEBI" id="CHEBI:175763"/>
        <dbReference type="EC" id="2.5.1.10"/>
    </reaction>
</comment>
<evidence type="ECO:0000256" key="8">
    <source>
        <dbReference type="ARBA" id="ARBA00022679"/>
    </source>
</evidence>
<evidence type="ECO:0000256" key="6">
    <source>
        <dbReference type="ARBA" id="ARBA00012833"/>
    </source>
</evidence>
<comment type="catalytic activity">
    <reaction evidence="17">
        <text>isopentenyl diphosphate + dimethylallyl diphosphate = (2E)-geranyl diphosphate + diphosphate</text>
        <dbReference type="Rhea" id="RHEA:22408"/>
        <dbReference type="ChEBI" id="CHEBI:33019"/>
        <dbReference type="ChEBI" id="CHEBI:57623"/>
        <dbReference type="ChEBI" id="CHEBI:58057"/>
        <dbReference type="ChEBI" id="CHEBI:128769"/>
        <dbReference type="EC" id="2.5.1.1"/>
    </reaction>
</comment>
<evidence type="ECO:0000256" key="9">
    <source>
        <dbReference type="ARBA" id="ARBA00022723"/>
    </source>
</evidence>
<dbReference type="GO" id="GO:0046872">
    <property type="term" value="F:metal ion binding"/>
    <property type="evidence" value="ECO:0007669"/>
    <property type="project" value="UniProtKB-KW"/>
</dbReference>
<keyword evidence="8 19" id="KW-0808">Transferase</keyword>
<proteinExistence type="inferred from homology"/>
<comment type="cofactor">
    <cofactor evidence="1">
        <name>Mg(2+)</name>
        <dbReference type="ChEBI" id="CHEBI:18420"/>
    </cofactor>
</comment>
<evidence type="ECO:0000256" key="5">
    <source>
        <dbReference type="ARBA" id="ARBA00012439"/>
    </source>
</evidence>
<dbReference type="SFLD" id="SFLDG01017">
    <property type="entry name" value="Polyprenyl_Transferase_Like"/>
    <property type="match status" value="1"/>
</dbReference>
<dbReference type="InterPro" id="IPR008949">
    <property type="entry name" value="Isoprenoid_synthase_dom_sf"/>
</dbReference>
<dbReference type="FunFam" id="1.10.600.10:FF:000006">
    <property type="entry name" value="Farnesyl pyrophosphate synthase"/>
    <property type="match status" value="1"/>
</dbReference>
<sequence>MNSSGSLMSTEHQEFCSYFDQIVKDLTAEDSQHPEVGDSITRLKDVLEYNTPGGKCNRGMTVLASYKELVGPELQRDGNLQRALAVGWCVELLQAFFLVADDIMDNSVTRRGQPCWYRKEGIGLEAVNDSFLLESSIYCILRRYCRGKPYYLNLLELFLETSYQTELGQALDLITAQPGKVDLNRYTEKRYKAIVKYKTAFYSFYLPVAAAMYMAGIDGEEEHRNAKTILLEMGEFFQIQDDYLDCYGDPSVTGKIGTDIQDNKCGWLVVEALKRVSPEQRKVLEENYGQNDPEKVQRVKQLYEELDLASVYRQNEEESYQRLQLLISQHPITCPGRSSLD</sequence>
<dbReference type="GO" id="GO:0004161">
    <property type="term" value="F:dimethylallyltranstransferase activity"/>
    <property type="evidence" value="ECO:0007669"/>
    <property type="project" value="UniProtKB-EC"/>
</dbReference>